<gene>
    <name evidence="1" type="ORF">AB6A40_003558</name>
</gene>
<dbReference type="InterPro" id="IPR036872">
    <property type="entry name" value="CH_dom_sf"/>
</dbReference>
<dbReference type="AlphaFoldDB" id="A0ABD6EHN6"/>
<evidence type="ECO:0000313" key="2">
    <source>
        <dbReference type="Proteomes" id="UP001608902"/>
    </source>
</evidence>
<protein>
    <submittedName>
        <fullName evidence="1">Uncharacterized protein</fullName>
    </submittedName>
</protein>
<dbReference type="Proteomes" id="UP001608902">
    <property type="component" value="Unassembled WGS sequence"/>
</dbReference>
<organism evidence="1 2">
    <name type="scientific">Gnathostoma spinigerum</name>
    <dbReference type="NCBI Taxonomy" id="75299"/>
    <lineage>
        <taxon>Eukaryota</taxon>
        <taxon>Metazoa</taxon>
        <taxon>Ecdysozoa</taxon>
        <taxon>Nematoda</taxon>
        <taxon>Chromadorea</taxon>
        <taxon>Rhabditida</taxon>
        <taxon>Spirurina</taxon>
        <taxon>Gnathostomatomorpha</taxon>
        <taxon>Gnathostomatoidea</taxon>
        <taxon>Gnathostomatidae</taxon>
        <taxon>Gnathostoma</taxon>
    </lineage>
</organism>
<dbReference type="Gene3D" id="1.10.418.10">
    <property type="entry name" value="Calponin-like domain"/>
    <property type="match status" value="1"/>
</dbReference>
<proteinExistence type="predicted"/>
<comment type="caution">
    <text evidence="1">The sequence shown here is derived from an EMBL/GenBank/DDBJ whole genome shotgun (WGS) entry which is preliminary data.</text>
</comment>
<evidence type="ECO:0000313" key="1">
    <source>
        <dbReference type="EMBL" id="MFH4976849.1"/>
    </source>
</evidence>
<accession>A0ABD6EHN6</accession>
<name>A0ABD6EHN6_9BILA</name>
<keyword evidence="2" id="KW-1185">Reference proteome</keyword>
<reference evidence="1 2" key="1">
    <citation type="submission" date="2024-08" db="EMBL/GenBank/DDBJ databases">
        <title>Gnathostoma spinigerum genome.</title>
        <authorList>
            <person name="Gonzalez-Bertolin B."/>
            <person name="Monzon S."/>
            <person name="Zaballos A."/>
            <person name="Jimenez P."/>
            <person name="Dekumyoy P."/>
            <person name="Varona S."/>
            <person name="Cuesta I."/>
            <person name="Sumanam S."/>
            <person name="Adisakwattana P."/>
            <person name="Gasser R.B."/>
            <person name="Hernandez-Gonzalez A."/>
            <person name="Young N.D."/>
            <person name="Perteguer M.J."/>
        </authorList>
    </citation>
    <scope>NUCLEOTIDE SEQUENCE [LARGE SCALE GENOMIC DNA]</scope>
    <source>
        <strain evidence="1">AL3</strain>
        <tissue evidence="1">Liver</tissue>
    </source>
</reference>
<sequence>MFIDRDDILYSLRYGSHLRRVINTVLPDCFDLSPNRFENPTRSTRTVLQNAGLNEDIIEKYIEDEDWISQFLLICWKRLLIPPERLFHANDLIGNDDLSQPYKSFITKCASTSTWKLEFDQNERIRRVRSCFISHIFVFISVSLLKRTFC</sequence>
<dbReference type="EMBL" id="JBGFUD010001863">
    <property type="protein sequence ID" value="MFH4976849.1"/>
    <property type="molecule type" value="Genomic_DNA"/>
</dbReference>